<accession>A0A1A8XDY0</accession>
<organism evidence="2 3">
    <name type="scientific">Plasmodium ovale curtisi</name>
    <dbReference type="NCBI Taxonomy" id="864141"/>
    <lineage>
        <taxon>Eukaryota</taxon>
        <taxon>Sar</taxon>
        <taxon>Alveolata</taxon>
        <taxon>Apicomplexa</taxon>
        <taxon>Aconoidasida</taxon>
        <taxon>Haemosporida</taxon>
        <taxon>Plasmodiidae</taxon>
        <taxon>Plasmodium</taxon>
        <taxon>Plasmodium (Plasmodium)</taxon>
    </lineage>
</organism>
<feature type="region of interest" description="Disordered" evidence="1">
    <location>
        <begin position="119"/>
        <end position="143"/>
    </location>
</feature>
<dbReference type="EMBL" id="FLQV01003499">
    <property type="protein sequence ID" value="SBT02538.1"/>
    <property type="molecule type" value="Genomic_DNA"/>
</dbReference>
<sequence length="366" mass="42096">MNKSRIKNENLKEYYDKIESIYDGKSSYLLRPDVERPNYGNTHGTVRDKGPESNDSFQDNESITTFMLIFSPSLTNLSAFYTPSLLEYNSNKQCIYLKDNEQEDGIPIFGEYGGFEIIEEGQDQERNAREDEEGEERENNDNVNFDNECCHEVKQCRNYHSYKSISTLTSTAEESESFLEEKDDCKFQVQVGTPGMETLRTLNINDINTDAMIIITGLIYMLWLDCGFHVSDRKILSGSTHIAVPNYDPPHILCASHCHNMDTDGYCPNSLKLETPIRAHITHHLHIHKHQNAEENAQLDAVLQKKTGITITIITSVSPVTFLEPLVNNRRETRETWNINEEECRYNFLDNPELGNTNSNNNRYNI</sequence>
<evidence type="ECO:0000313" key="2">
    <source>
        <dbReference type="EMBL" id="SBT02538.1"/>
    </source>
</evidence>
<reference evidence="3" key="1">
    <citation type="submission" date="2016-05" db="EMBL/GenBank/DDBJ databases">
        <authorList>
            <person name="Naeem Raeece"/>
        </authorList>
    </citation>
    <scope>NUCLEOTIDE SEQUENCE [LARGE SCALE GENOMIC DNA]</scope>
</reference>
<name>A0A1A8XDY0_PLAOA</name>
<dbReference type="Proteomes" id="UP000078546">
    <property type="component" value="Unassembled WGS sequence"/>
</dbReference>
<feature type="region of interest" description="Disordered" evidence="1">
    <location>
        <begin position="33"/>
        <end position="58"/>
    </location>
</feature>
<protein>
    <submittedName>
        <fullName evidence="2">Uncharacterized protein</fullName>
    </submittedName>
</protein>
<evidence type="ECO:0000256" key="1">
    <source>
        <dbReference type="SAM" id="MobiDB-lite"/>
    </source>
</evidence>
<evidence type="ECO:0000313" key="3">
    <source>
        <dbReference type="Proteomes" id="UP000078546"/>
    </source>
</evidence>
<proteinExistence type="predicted"/>
<gene>
    <name evidence="2" type="ORF">POVCU1_078050</name>
</gene>
<dbReference type="AlphaFoldDB" id="A0A1A8XDY0"/>